<comment type="caution">
    <text evidence="3">The sequence shown here is derived from an EMBL/GenBank/DDBJ whole genome shotgun (WGS) entry which is preliminary data.</text>
</comment>
<dbReference type="PANTHER" id="PTHR13304">
    <property type="entry name" value="GLYCOSYLPHOSPHATIDYLINOSITOL ANCHOR ATTACHMENT 1 PROTEIN"/>
    <property type="match status" value="1"/>
</dbReference>
<evidence type="ECO:0000313" key="3">
    <source>
        <dbReference type="EMBL" id="KAL3784681.1"/>
    </source>
</evidence>
<keyword evidence="2" id="KW-0812">Transmembrane</keyword>
<name>A0ABD3PC12_9STRA</name>
<evidence type="ECO:0000313" key="4">
    <source>
        <dbReference type="Proteomes" id="UP001530400"/>
    </source>
</evidence>
<proteinExistence type="predicted"/>
<evidence type="ECO:0008006" key="5">
    <source>
        <dbReference type="Google" id="ProtNLM"/>
    </source>
</evidence>
<dbReference type="Pfam" id="PF04114">
    <property type="entry name" value="Gaa1"/>
    <property type="match status" value="1"/>
</dbReference>
<feature type="region of interest" description="Disordered" evidence="1">
    <location>
        <begin position="1"/>
        <end position="20"/>
    </location>
</feature>
<dbReference type="PANTHER" id="PTHR13304:SF0">
    <property type="entry name" value="GLYCOSYLPHOSPHATIDYLINOSITOL ANCHOR ATTACHMENT 1 PROTEIN"/>
    <property type="match status" value="1"/>
</dbReference>
<dbReference type="EMBL" id="JALLPJ020000718">
    <property type="protein sequence ID" value="KAL3784681.1"/>
    <property type="molecule type" value="Genomic_DNA"/>
</dbReference>
<dbReference type="InterPro" id="IPR007246">
    <property type="entry name" value="Gaa1"/>
</dbReference>
<evidence type="ECO:0000256" key="1">
    <source>
        <dbReference type="SAM" id="MobiDB-lite"/>
    </source>
</evidence>
<feature type="transmembrane region" description="Helical" evidence="2">
    <location>
        <begin position="624"/>
        <end position="650"/>
    </location>
</feature>
<feature type="transmembrane region" description="Helical" evidence="2">
    <location>
        <begin position="594"/>
        <end position="612"/>
    </location>
</feature>
<dbReference type="AlphaFoldDB" id="A0ABD3PC12"/>
<keyword evidence="4" id="KW-1185">Reference proteome</keyword>
<keyword evidence="2" id="KW-0472">Membrane</keyword>
<dbReference type="Proteomes" id="UP001530400">
    <property type="component" value="Unassembled WGS sequence"/>
</dbReference>
<feature type="transmembrane region" description="Helical" evidence="2">
    <location>
        <begin position="570"/>
        <end position="588"/>
    </location>
</feature>
<protein>
    <recommendedName>
        <fullName evidence="5">GPI ethanolamine phosphate transferase 1</fullName>
    </recommendedName>
</protein>
<sequence>MSPEQAPIYNDASPSTPQKQPLIERLLKRPTLLLITPYIIGLLWTALHPLVSIVTGELKCRGIYIDENGLDVHRHRVESYPVGRWKADDRILLTGADSPDVGMCDALKSWGVARASTECLRHRPTGQIELDVVKISPSIGPVVQSPEAIVLVVNDVVHGDWYGESDLNASILHLIQRLGSKKDCPWLAKTVFVVSPITTDSGDTAPSGESSLKLDELVEAFLSSYSGKQYAHDTAAPITPLPPHFAYPLIRSVLVLSNIPTTNATDQQSEVRILPHGKKGALPNLDLVFATVLSFQSRDKSGYQARSIFHGESNFRVHPFPEIESVFIKSVERFWNGISGDKIQTALGIKNNKMNNAVMQYAKDMGGLLGFMGASMLDKAAPHYPALERGIDSLTIELRIPSKPMQEVATSTKLIHTHHADTARVTEHLLRSISNLHERLHHSVAQYTLPSMIKFVSHGEYIFPAILVSLPMAGRAAMLALRDIQRFRFRFVGVVTCMITLATIFINVWSSYHKFEEQTDTDWSGLCVYLLVHLAIVITARHTLRKETSKWFKHSPEDDRNYVLDEHHKSLRFIACLFGVYLHAPLLLANYSLGFPSAVFWSPLLAIFMFLPSTEAKQHVGMRAIVYVAKVIVLVSFCPQFFLVPLFGLYTEYVTTIDTPLHLIMSALWL</sequence>
<reference evidence="3 4" key="1">
    <citation type="submission" date="2024-10" db="EMBL/GenBank/DDBJ databases">
        <title>Updated reference genomes for cyclostephanoid diatoms.</title>
        <authorList>
            <person name="Roberts W.R."/>
            <person name="Alverson A.J."/>
        </authorList>
    </citation>
    <scope>NUCLEOTIDE SEQUENCE [LARGE SCALE GENOMIC DNA]</scope>
    <source>
        <strain evidence="3 4">AJA010-31</strain>
    </source>
</reference>
<evidence type="ECO:0000256" key="2">
    <source>
        <dbReference type="SAM" id="Phobius"/>
    </source>
</evidence>
<organism evidence="3 4">
    <name type="scientific">Cyclotella atomus</name>
    <dbReference type="NCBI Taxonomy" id="382360"/>
    <lineage>
        <taxon>Eukaryota</taxon>
        <taxon>Sar</taxon>
        <taxon>Stramenopiles</taxon>
        <taxon>Ochrophyta</taxon>
        <taxon>Bacillariophyta</taxon>
        <taxon>Coscinodiscophyceae</taxon>
        <taxon>Thalassiosirophycidae</taxon>
        <taxon>Stephanodiscales</taxon>
        <taxon>Stephanodiscaceae</taxon>
        <taxon>Cyclotella</taxon>
    </lineage>
</organism>
<feature type="transmembrane region" description="Helical" evidence="2">
    <location>
        <begin position="461"/>
        <end position="479"/>
    </location>
</feature>
<accession>A0ABD3PC12</accession>
<feature type="transmembrane region" description="Helical" evidence="2">
    <location>
        <begin position="523"/>
        <end position="544"/>
    </location>
</feature>
<gene>
    <name evidence="3" type="ORF">ACHAWO_004896</name>
</gene>
<keyword evidence="2" id="KW-1133">Transmembrane helix</keyword>
<feature type="transmembrane region" description="Helical" evidence="2">
    <location>
        <begin position="32"/>
        <end position="51"/>
    </location>
</feature>
<feature type="transmembrane region" description="Helical" evidence="2">
    <location>
        <begin position="491"/>
        <end position="511"/>
    </location>
</feature>